<dbReference type="Pfam" id="PF02585">
    <property type="entry name" value="PIG-L"/>
    <property type="match status" value="1"/>
</dbReference>
<dbReference type="SUPFAM" id="SSF102588">
    <property type="entry name" value="LmbE-like"/>
    <property type="match status" value="1"/>
</dbReference>
<dbReference type="RefSeq" id="WP_380038481.1">
    <property type="nucleotide sequence ID" value="NZ_JBHSEH010000006.1"/>
</dbReference>
<dbReference type="Proteomes" id="UP001595998">
    <property type="component" value="Unassembled WGS sequence"/>
</dbReference>
<dbReference type="PANTHER" id="PTHR12993">
    <property type="entry name" value="N-ACETYLGLUCOSAMINYL-PHOSPHATIDYLINOSITOL DE-N-ACETYLASE-RELATED"/>
    <property type="match status" value="1"/>
</dbReference>
<protein>
    <submittedName>
        <fullName evidence="1">PIG-L family deacetylase</fullName>
        <ecNumber evidence="1">3.5.1.-</ecNumber>
    </submittedName>
</protein>
<keyword evidence="2" id="KW-1185">Reference proteome</keyword>
<keyword evidence="1" id="KW-0378">Hydrolase</keyword>
<dbReference type="InterPro" id="IPR024078">
    <property type="entry name" value="LmbE-like_dom_sf"/>
</dbReference>
<dbReference type="Gene3D" id="3.40.50.10320">
    <property type="entry name" value="LmbE-like"/>
    <property type="match status" value="1"/>
</dbReference>
<organism evidence="1 2">
    <name type="scientific">Deinococcus navajonensis</name>
    <dbReference type="NCBI Taxonomy" id="309884"/>
    <lineage>
        <taxon>Bacteria</taxon>
        <taxon>Thermotogati</taxon>
        <taxon>Deinococcota</taxon>
        <taxon>Deinococci</taxon>
        <taxon>Deinococcales</taxon>
        <taxon>Deinococcaceae</taxon>
        <taxon>Deinococcus</taxon>
    </lineage>
</organism>
<dbReference type="EMBL" id="JBHSEH010000006">
    <property type="protein sequence ID" value="MFC4426234.1"/>
    <property type="molecule type" value="Genomic_DNA"/>
</dbReference>
<evidence type="ECO:0000313" key="2">
    <source>
        <dbReference type="Proteomes" id="UP001595998"/>
    </source>
</evidence>
<reference evidence="2" key="1">
    <citation type="journal article" date="2019" name="Int. J. Syst. Evol. Microbiol.">
        <title>The Global Catalogue of Microorganisms (GCM) 10K type strain sequencing project: providing services to taxonomists for standard genome sequencing and annotation.</title>
        <authorList>
            <consortium name="The Broad Institute Genomics Platform"/>
            <consortium name="The Broad Institute Genome Sequencing Center for Infectious Disease"/>
            <person name="Wu L."/>
            <person name="Ma J."/>
        </authorList>
    </citation>
    <scope>NUCLEOTIDE SEQUENCE [LARGE SCALE GENOMIC DNA]</scope>
    <source>
        <strain evidence="2">CCUG 56029</strain>
    </source>
</reference>
<sequence length="207" mass="22309">MRGPEPSRPGRRTRQALWGAALLTLAGLAFWINAPLAGQLFDGSAQRVSRLPRAARWHAGQRLLVLAPHPDDETLCCAGMIQQAQAAGAQVWIAWVTAGDGFEFDAALTQRVLRPGPAGMRRLGLQRMEEARRAAALLGVPAQRTFMLGFPDGGLFSLFTTHYVQPYTARRAGAAGGVPAWRPPSGCLLYWPLPGRRAAHGACPRPA</sequence>
<proteinExistence type="predicted"/>
<name>A0ABV8XKZ1_9DEIO</name>
<dbReference type="InterPro" id="IPR003737">
    <property type="entry name" value="GlcNAc_PI_deacetylase-related"/>
</dbReference>
<gene>
    <name evidence="1" type="ORF">ACFOZ9_08400</name>
</gene>
<evidence type="ECO:0000313" key="1">
    <source>
        <dbReference type="EMBL" id="MFC4426234.1"/>
    </source>
</evidence>
<dbReference type="PANTHER" id="PTHR12993:SF29">
    <property type="entry name" value="BLR3841 PROTEIN"/>
    <property type="match status" value="1"/>
</dbReference>
<dbReference type="GO" id="GO:0016787">
    <property type="term" value="F:hydrolase activity"/>
    <property type="evidence" value="ECO:0007669"/>
    <property type="project" value="UniProtKB-KW"/>
</dbReference>
<accession>A0ABV8XKZ1</accession>
<comment type="caution">
    <text evidence="1">The sequence shown here is derived from an EMBL/GenBank/DDBJ whole genome shotgun (WGS) entry which is preliminary data.</text>
</comment>
<dbReference type="EC" id="3.5.1.-" evidence="1"/>